<dbReference type="AlphaFoldDB" id="A0A0A0L3E2"/>
<dbReference type="EMBL" id="CM002924">
    <property type="protein sequence ID" value="KGN56288.1"/>
    <property type="molecule type" value="Genomic_DNA"/>
</dbReference>
<dbReference type="Gramene" id="KGN56288">
    <property type="protein sequence ID" value="KGN56288"/>
    <property type="gene ID" value="Csa_3G113305"/>
</dbReference>
<accession>A0A0A0L3E2</accession>
<name>A0A0A0L3E2_CUCSA</name>
<reference evidence="1 2" key="3">
    <citation type="journal article" date="2010" name="BMC Genomics">
        <title>Transcriptome sequencing and comparative analysis of cucumber flowers with different sex types.</title>
        <authorList>
            <person name="Guo S."/>
            <person name="Zheng Y."/>
            <person name="Joung J.G."/>
            <person name="Liu S."/>
            <person name="Zhang Z."/>
            <person name="Crasta O.R."/>
            <person name="Sobral B.W."/>
            <person name="Xu Y."/>
            <person name="Huang S."/>
            <person name="Fei Z."/>
        </authorList>
    </citation>
    <scope>NUCLEOTIDE SEQUENCE [LARGE SCALE GENOMIC DNA]</scope>
    <source>
        <strain evidence="2">cv. 9930</strain>
    </source>
</reference>
<reference evidence="1 2" key="1">
    <citation type="journal article" date="2009" name="Nat. Genet.">
        <title>The genome of the cucumber, Cucumis sativus L.</title>
        <authorList>
            <person name="Huang S."/>
            <person name="Li R."/>
            <person name="Zhang Z."/>
            <person name="Li L."/>
            <person name="Gu X."/>
            <person name="Fan W."/>
            <person name="Lucas W.J."/>
            <person name="Wang X."/>
            <person name="Xie B."/>
            <person name="Ni P."/>
            <person name="Ren Y."/>
            <person name="Zhu H."/>
            <person name="Li J."/>
            <person name="Lin K."/>
            <person name="Jin W."/>
            <person name="Fei Z."/>
            <person name="Li G."/>
            <person name="Staub J."/>
            <person name="Kilian A."/>
            <person name="van der Vossen E.A."/>
            <person name="Wu Y."/>
            <person name="Guo J."/>
            <person name="He J."/>
            <person name="Jia Z."/>
            <person name="Ren Y."/>
            <person name="Tian G."/>
            <person name="Lu Y."/>
            <person name="Ruan J."/>
            <person name="Qian W."/>
            <person name="Wang M."/>
            <person name="Huang Q."/>
            <person name="Li B."/>
            <person name="Xuan Z."/>
            <person name="Cao J."/>
            <person name="Asan"/>
            <person name="Wu Z."/>
            <person name="Zhang J."/>
            <person name="Cai Q."/>
            <person name="Bai Y."/>
            <person name="Zhao B."/>
            <person name="Han Y."/>
            <person name="Li Y."/>
            <person name="Li X."/>
            <person name="Wang S."/>
            <person name="Shi Q."/>
            <person name="Liu S."/>
            <person name="Cho W.K."/>
            <person name="Kim J.Y."/>
            <person name="Xu Y."/>
            <person name="Heller-Uszynska K."/>
            <person name="Miao H."/>
            <person name="Cheng Z."/>
            <person name="Zhang S."/>
            <person name="Wu J."/>
            <person name="Yang Y."/>
            <person name="Kang H."/>
            <person name="Li M."/>
            <person name="Liang H."/>
            <person name="Ren X."/>
            <person name="Shi Z."/>
            <person name="Wen M."/>
            <person name="Jian M."/>
            <person name="Yang H."/>
            <person name="Zhang G."/>
            <person name="Yang Z."/>
            <person name="Chen R."/>
            <person name="Liu S."/>
            <person name="Li J."/>
            <person name="Ma L."/>
            <person name="Liu H."/>
            <person name="Zhou Y."/>
            <person name="Zhao J."/>
            <person name="Fang X."/>
            <person name="Li G."/>
            <person name="Fang L."/>
            <person name="Li Y."/>
            <person name="Liu D."/>
            <person name="Zheng H."/>
            <person name="Zhang Y."/>
            <person name="Qin N."/>
            <person name="Li Z."/>
            <person name="Yang G."/>
            <person name="Yang S."/>
            <person name="Bolund L."/>
            <person name="Kristiansen K."/>
            <person name="Zheng H."/>
            <person name="Li S."/>
            <person name="Zhang X."/>
            <person name="Yang H."/>
            <person name="Wang J."/>
            <person name="Sun R."/>
            <person name="Zhang B."/>
            <person name="Jiang S."/>
            <person name="Wang J."/>
            <person name="Du Y."/>
            <person name="Li S."/>
        </authorList>
    </citation>
    <scope>NUCLEOTIDE SEQUENCE [LARGE SCALE GENOMIC DNA]</scope>
    <source>
        <strain evidence="2">cv. 9930</strain>
    </source>
</reference>
<reference evidence="1 2" key="4">
    <citation type="journal article" date="2011" name="BMC Genomics">
        <title>RNA-Seq improves annotation of protein-coding genes in the cucumber genome.</title>
        <authorList>
            <person name="Li Z."/>
            <person name="Zhang Z."/>
            <person name="Yan P."/>
            <person name="Huang S."/>
            <person name="Fei Z."/>
            <person name="Lin K."/>
        </authorList>
    </citation>
    <scope>NUCLEOTIDE SEQUENCE [LARGE SCALE GENOMIC DNA]</scope>
    <source>
        <strain evidence="2">cv. 9930</strain>
    </source>
</reference>
<gene>
    <name evidence="1" type="ORF">Csa_3G113305</name>
</gene>
<proteinExistence type="predicted"/>
<organism evidence="1 2">
    <name type="scientific">Cucumis sativus</name>
    <name type="common">Cucumber</name>
    <dbReference type="NCBI Taxonomy" id="3659"/>
    <lineage>
        <taxon>Eukaryota</taxon>
        <taxon>Viridiplantae</taxon>
        <taxon>Streptophyta</taxon>
        <taxon>Embryophyta</taxon>
        <taxon>Tracheophyta</taxon>
        <taxon>Spermatophyta</taxon>
        <taxon>Magnoliopsida</taxon>
        <taxon>eudicotyledons</taxon>
        <taxon>Gunneridae</taxon>
        <taxon>Pentapetalae</taxon>
        <taxon>rosids</taxon>
        <taxon>fabids</taxon>
        <taxon>Cucurbitales</taxon>
        <taxon>Cucurbitaceae</taxon>
        <taxon>Benincaseae</taxon>
        <taxon>Cucumis</taxon>
    </lineage>
</organism>
<protein>
    <submittedName>
        <fullName evidence="1">Uncharacterized protein</fullName>
    </submittedName>
</protein>
<reference evidence="1 2" key="2">
    <citation type="journal article" date="2009" name="PLoS ONE">
        <title>An integrated genetic and cytogenetic map of the cucumber genome.</title>
        <authorList>
            <person name="Ren Y."/>
            <person name="Zhang Z."/>
            <person name="Liu J."/>
            <person name="Staub J.E."/>
            <person name="Han Y."/>
            <person name="Cheng Z."/>
            <person name="Li X."/>
            <person name="Lu J."/>
            <person name="Miao H."/>
            <person name="Kang H."/>
            <person name="Xie B."/>
            <person name="Gu X."/>
            <person name="Wang X."/>
            <person name="Du Y."/>
            <person name="Jin W."/>
            <person name="Huang S."/>
        </authorList>
    </citation>
    <scope>NUCLEOTIDE SEQUENCE [LARGE SCALE GENOMIC DNA]</scope>
    <source>
        <strain evidence="2">cv. 9930</strain>
    </source>
</reference>
<evidence type="ECO:0000313" key="1">
    <source>
        <dbReference type="EMBL" id="KGN56288.1"/>
    </source>
</evidence>
<evidence type="ECO:0000313" key="2">
    <source>
        <dbReference type="Proteomes" id="UP000029981"/>
    </source>
</evidence>
<keyword evidence="2" id="KW-1185">Reference proteome</keyword>
<sequence length="155" mass="16365">MSTPSSRLALIPSKFTFPGILNCLQNFPFTLSALCHFSPSSVAIATSVSAFRSPLILNTLFSSTSTFTSSFFIPGMSIKILCSNGVSFQSTCANAIVSIPLGTVRGICSRILNGSSDGTTVPHGAPVYGMKLSVRCAAKNATVRRQRMAGIRLPI</sequence>
<dbReference type="OMA" id="FFCCSAN"/>
<dbReference type="Proteomes" id="UP000029981">
    <property type="component" value="Chromosome 3"/>
</dbReference>